<dbReference type="EMBL" id="JAWDIQ010000001">
    <property type="protein sequence ID" value="MDY0407545.1"/>
    <property type="molecule type" value="Genomic_DNA"/>
</dbReference>
<evidence type="ECO:0000313" key="5">
    <source>
        <dbReference type="EMBL" id="MDY0407545.1"/>
    </source>
</evidence>
<dbReference type="Gene3D" id="3.90.79.10">
    <property type="entry name" value="Nucleoside Triphosphate Pyrophosphohydrolase"/>
    <property type="match status" value="1"/>
</dbReference>
<evidence type="ECO:0000256" key="1">
    <source>
        <dbReference type="ARBA" id="ARBA00001946"/>
    </source>
</evidence>
<evidence type="ECO:0000259" key="4">
    <source>
        <dbReference type="PROSITE" id="PS51462"/>
    </source>
</evidence>
<dbReference type="PROSITE" id="PS00893">
    <property type="entry name" value="NUDIX_BOX"/>
    <property type="match status" value="1"/>
</dbReference>
<dbReference type="InterPro" id="IPR000086">
    <property type="entry name" value="NUDIX_hydrolase_dom"/>
</dbReference>
<gene>
    <name evidence="5" type="ORF">RWD45_01510</name>
</gene>
<feature type="domain" description="Nudix hydrolase" evidence="4">
    <location>
        <begin position="108"/>
        <end position="260"/>
    </location>
</feature>
<comment type="caution">
    <text evidence="5">The sequence shown here is derived from an EMBL/GenBank/DDBJ whole genome shotgun (WGS) entry which is preliminary data.</text>
</comment>
<dbReference type="Pfam" id="PF00293">
    <property type="entry name" value="NUDIX"/>
    <property type="match status" value="1"/>
</dbReference>
<proteinExistence type="inferred from homology"/>
<comment type="similarity">
    <text evidence="3">Belongs to the Nudix hydrolase family.</text>
</comment>
<sequence length="260" mass="30280">MFYRKKTYHITPEMLDRFNQFFHRYLYPNQIKHGAKLIGRWVNEEQSEITAIWKYTSRNQYEQIENKIRQSDIHQQAQQERKRIEPIYISSREEFITSTAPYPATYHHPQQIVSTAVFVTNDSGEVLLVRNAHRSDTMEIPGGQVEEGESIVDAARREVLEETGVSVKLTNVTGIYQNKVSGIVCVVFRGKYVSGELRTAAGETIDVCFQKLTKENARHFIKREHFLNRTLDAMDETGIACEIFNVRPYELLERLEADFI</sequence>
<keyword evidence="2 3" id="KW-0378">Hydrolase</keyword>
<dbReference type="Gene3D" id="3.30.70.100">
    <property type="match status" value="1"/>
</dbReference>
<evidence type="ECO:0000256" key="2">
    <source>
        <dbReference type="ARBA" id="ARBA00022801"/>
    </source>
</evidence>
<dbReference type="Proteomes" id="UP001275315">
    <property type="component" value="Unassembled WGS sequence"/>
</dbReference>
<organism evidence="5 6">
    <name type="scientific">Paracerasibacillus soli</name>
    <dbReference type="NCBI Taxonomy" id="480284"/>
    <lineage>
        <taxon>Bacteria</taxon>
        <taxon>Bacillati</taxon>
        <taxon>Bacillota</taxon>
        <taxon>Bacilli</taxon>
        <taxon>Bacillales</taxon>
        <taxon>Bacillaceae</taxon>
        <taxon>Paracerasibacillus</taxon>
    </lineage>
</organism>
<dbReference type="SUPFAM" id="SSF54909">
    <property type="entry name" value="Dimeric alpha+beta barrel"/>
    <property type="match status" value="1"/>
</dbReference>
<dbReference type="SUPFAM" id="SSF55811">
    <property type="entry name" value="Nudix"/>
    <property type="match status" value="1"/>
</dbReference>
<comment type="cofactor">
    <cofactor evidence="1">
        <name>Mg(2+)</name>
        <dbReference type="ChEBI" id="CHEBI:18420"/>
    </cofactor>
</comment>
<dbReference type="InterPro" id="IPR012577">
    <property type="entry name" value="NIPSNAP"/>
</dbReference>
<evidence type="ECO:0000256" key="3">
    <source>
        <dbReference type="RuleBase" id="RU003476"/>
    </source>
</evidence>
<dbReference type="InterPro" id="IPR020476">
    <property type="entry name" value="Nudix_hydrolase"/>
</dbReference>
<reference evidence="5 6" key="1">
    <citation type="submission" date="2023-10" db="EMBL/GenBank/DDBJ databases">
        <title>Virgibacillus soli CC-YMP-6 genome.</title>
        <authorList>
            <person name="Miliotis G."/>
            <person name="Sengupta P."/>
            <person name="Hameed A."/>
            <person name="Chuvochina M."/>
            <person name="Mcdonagh F."/>
            <person name="Simpson A.C."/>
            <person name="Singh N.K."/>
            <person name="Rekha P.D."/>
            <person name="Raman K."/>
            <person name="Hugenholtz P."/>
            <person name="Venkateswaran K."/>
        </authorList>
    </citation>
    <scope>NUCLEOTIDE SEQUENCE [LARGE SCALE GENOMIC DNA]</scope>
    <source>
        <strain evidence="5 6">CC-YMP-6</strain>
    </source>
</reference>
<evidence type="ECO:0000313" key="6">
    <source>
        <dbReference type="Proteomes" id="UP001275315"/>
    </source>
</evidence>
<dbReference type="RefSeq" id="WP_320378351.1">
    <property type="nucleotide sequence ID" value="NZ_JAWDIQ010000001.1"/>
</dbReference>
<keyword evidence="6" id="KW-1185">Reference proteome</keyword>
<dbReference type="PANTHER" id="PTHR43046:SF2">
    <property type="entry name" value="8-OXO-DGTP DIPHOSPHATASE-RELATED"/>
    <property type="match status" value="1"/>
</dbReference>
<dbReference type="PANTHER" id="PTHR43046">
    <property type="entry name" value="GDP-MANNOSE MANNOSYL HYDROLASE"/>
    <property type="match status" value="1"/>
</dbReference>
<name>A0ABU5CQ05_9BACI</name>
<protein>
    <submittedName>
        <fullName evidence="5">NUDIX domain-containing protein</fullName>
    </submittedName>
</protein>
<dbReference type="InterPro" id="IPR020084">
    <property type="entry name" value="NUDIX_hydrolase_CS"/>
</dbReference>
<dbReference type="InterPro" id="IPR015797">
    <property type="entry name" value="NUDIX_hydrolase-like_dom_sf"/>
</dbReference>
<accession>A0ABU5CQ05</accession>
<dbReference type="CDD" id="cd02883">
    <property type="entry name" value="NUDIX_Hydrolase"/>
    <property type="match status" value="1"/>
</dbReference>
<dbReference type="PROSITE" id="PS51462">
    <property type="entry name" value="NUDIX"/>
    <property type="match status" value="1"/>
</dbReference>
<dbReference type="Pfam" id="PF07978">
    <property type="entry name" value="NIPSNAP"/>
    <property type="match status" value="1"/>
</dbReference>
<dbReference type="PRINTS" id="PR00502">
    <property type="entry name" value="NUDIXFAMILY"/>
</dbReference>
<dbReference type="InterPro" id="IPR011008">
    <property type="entry name" value="Dimeric_a/b-barrel"/>
</dbReference>